<evidence type="ECO:0000313" key="1">
    <source>
        <dbReference type="EMBL" id="KAH8002194.1"/>
    </source>
</evidence>
<name>A0ACB8FAI4_9SAUR</name>
<dbReference type="Proteomes" id="UP000827872">
    <property type="component" value="Linkage Group LG08"/>
</dbReference>
<gene>
    <name evidence="1" type="ORF">K3G42_021055</name>
</gene>
<dbReference type="EMBL" id="CM037621">
    <property type="protein sequence ID" value="KAH8002194.1"/>
    <property type="molecule type" value="Genomic_DNA"/>
</dbReference>
<protein>
    <submittedName>
        <fullName evidence="1">Uncharacterized protein</fullName>
    </submittedName>
</protein>
<keyword evidence="2" id="KW-1185">Reference proteome</keyword>
<comment type="caution">
    <text evidence="1">The sequence shown here is derived from an EMBL/GenBank/DDBJ whole genome shotgun (WGS) entry which is preliminary data.</text>
</comment>
<proteinExistence type="predicted"/>
<evidence type="ECO:0000313" key="2">
    <source>
        <dbReference type="Proteomes" id="UP000827872"/>
    </source>
</evidence>
<accession>A0ACB8FAI4</accession>
<organism evidence="1 2">
    <name type="scientific">Sphaerodactylus townsendi</name>
    <dbReference type="NCBI Taxonomy" id="933632"/>
    <lineage>
        <taxon>Eukaryota</taxon>
        <taxon>Metazoa</taxon>
        <taxon>Chordata</taxon>
        <taxon>Craniata</taxon>
        <taxon>Vertebrata</taxon>
        <taxon>Euteleostomi</taxon>
        <taxon>Lepidosauria</taxon>
        <taxon>Squamata</taxon>
        <taxon>Bifurcata</taxon>
        <taxon>Gekkota</taxon>
        <taxon>Sphaerodactylidae</taxon>
        <taxon>Sphaerodactylus</taxon>
    </lineage>
</organism>
<reference evidence="1" key="1">
    <citation type="submission" date="2021-08" db="EMBL/GenBank/DDBJ databases">
        <title>The first chromosome-level gecko genome reveals the dynamic sex chromosomes of Neotropical dwarf geckos (Sphaerodactylidae: Sphaerodactylus).</title>
        <authorList>
            <person name="Pinto B.J."/>
            <person name="Keating S.E."/>
            <person name="Gamble T."/>
        </authorList>
    </citation>
    <scope>NUCLEOTIDE SEQUENCE</scope>
    <source>
        <strain evidence="1">TG3544</strain>
    </source>
</reference>
<sequence length="232" mass="26218">MLILLLPLLPWFLCHWAYSADFHAINMLHLSYFSDISAVEVVGNATLDGQLTHTLEGHNEQFNVSQLLPLEPSQLWNQRKSNLLLYLQQFQDMVKVTARERNVAYPFHVQCSQGCLIFHNGSSHSFYDIALNGVAFLKFYTANITWMPLETSSVAWYASSQLNTYEETTKSLQFFLQDTCIKFVMEHSDVNQLLTGKHQGRSHTPLVLGIIVGAFALLGLAVCIFLCTGGNR</sequence>